<dbReference type="GO" id="GO:0016887">
    <property type="term" value="F:ATP hydrolysis activity"/>
    <property type="evidence" value="ECO:0007669"/>
    <property type="project" value="InterPro"/>
</dbReference>
<comment type="caution">
    <text evidence="6">The sequence shown here is derived from an EMBL/GenBank/DDBJ whole genome shotgun (WGS) entry which is preliminary data.</text>
</comment>
<sequence length="1406" mass="157694">MLRVKCNHLEKELLSSIIDPNDLDVQLDNVVLDQGVMTTITTIIQQQQHQSDIGVASSGIIALVKVKGILLYGPPGTGKTLLARVIAKSTGHNMIAIDPALIKDRWVGKTEQRIRAVFSLAQRLSPCIIFIDEVDCQFFRRKSDDRTWERAAITQFLQSMDGLVQDKRAPLVIGATNKPMDLDSAFLRRLPHKVSLGLPDTKARTQILLLLLGTVNLDHVDVDHLAAVTDGFSGADLKALCSQAALDWAVQQNLEFGQLRSEHEAPLTDEHFSKAFDEIKPGTSQMDLALLEGFTKRLGPTTRAGASQAHSDSPVEKSYYKVADAWTNFPQKAQKVIRWIDSQEPENGNSPYFWEKKLLSLLVDPQTIGACWSDLAVHPKTEREIKEVLNHHNNSCESTQSYGLLGGAHTGGALVYGPPGTGKTQLARVLAHESGTVVICATPADVMSRYWGEGPKAIQGLFNLGRLLAPSIIFLDEAESMFPARELRQHQHELSDINQLLHEMDGLTKSKETPFVLIATNLPGRLDTAVLRRVPSKFYLGLPTTEIRAQVFTAVLKDEILHSAVNTSQLALMTPGFTRSDIRTLCIQTAIICDEFVENGDNKGKRLLTLDMFVEALDMPDHFALSYTWGDPRTIYTDKNDIFSAEAWASPAFEIDCDGHAVSVATNLYTALLSIRGGFSGGKFVEILGEDRFHSSDAEYSYVWIDALCINQDDLQEKSNQIPIMDRIYSQARATIMWLGGGELLVKQGLSKTVEKLKLVVSRLREIIGPGNEDLVIDWCRVFDICDPKAFEDLGLEPVDLVDLVGWYLLFSRSWFKRAWIVQEWVLSPKCLFLCGTLMFSPETFSRNFMDFTRRYWTWQIQKLVMANILDPKTLAMPAGEHDFDSNHRDFPFKSKYRTLPLFRAKVDYGILAELDQSLIAIQILRDLFTQERSKAPPRDPSSHEIWKENLSIQQFRSRRCFDPRDKIYAFHGIFKTSDGRSIFPSPDYQKPVSEVYVEATRVIATDIGLSFLHFREYRSSDPHGLPSWVPDFQLEDGLLQLDNPFMAKHRPSCFMAAAGLGRSTLAFKENHKLGLAGCHVDTVIRPEPFRFGLGTVGSACRHLLETLGRIPEESLICMPPSNHRESPMRRSGSPVTSGVTKQSRYEVIWRTLVHDQRRDHAACHPAPSGIRDVLMVRLKGILRAQCGYIVAKDMMQLLDQMTQESRQSDDSREFFAKCSPMLELAQNFFNATALPEMESNAQYDRQTQVDGLFEMNAVVEVLQGSLPIESEERLSPKLWSQHRRLWERVRASMEARDYAAFGKAFKEITHALSSSESSAEAEEIDIDRFKQTRVLFATSGGRLGLIAGGIERGDEIWVIQGLNVPVALRCVGDGLYSLVGIVYVHGIMHGEAVRDSTDVVELDLV</sequence>
<comment type="subcellular location">
    <subcellularLocation>
        <location evidence="1">Mitochondrion outer membrane</location>
        <topology evidence="1">Single-pass membrane protein</topology>
    </subcellularLocation>
</comment>
<evidence type="ECO:0000256" key="3">
    <source>
        <dbReference type="ARBA" id="ARBA00022787"/>
    </source>
</evidence>
<dbReference type="GO" id="GO:0005524">
    <property type="term" value="F:ATP binding"/>
    <property type="evidence" value="ECO:0007669"/>
    <property type="project" value="UniProtKB-KW"/>
</dbReference>
<dbReference type="Pfam" id="PF00004">
    <property type="entry name" value="AAA"/>
    <property type="match status" value="2"/>
</dbReference>
<name>A0AAD9ED99_9PEZI</name>
<dbReference type="InterPro" id="IPR027417">
    <property type="entry name" value="P-loop_NTPase"/>
</dbReference>
<keyword evidence="4" id="KW-0067">ATP-binding</keyword>
<dbReference type="SUPFAM" id="SSF52540">
    <property type="entry name" value="P-loop containing nucleoside triphosphate hydrolases"/>
    <property type="match status" value="2"/>
</dbReference>
<keyword evidence="3" id="KW-0472">Membrane</keyword>
<organism evidence="6 7">
    <name type="scientific">Colletotrichum chrysophilum</name>
    <dbReference type="NCBI Taxonomy" id="1836956"/>
    <lineage>
        <taxon>Eukaryota</taxon>
        <taxon>Fungi</taxon>
        <taxon>Dikarya</taxon>
        <taxon>Ascomycota</taxon>
        <taxon>Pezizomycotina</taxon>
        <taxon>Sordariomycetes</taxon>
        <taxon>Hypocreomycetidae</taxon>
        <taxon>Glomerellales</taxon>
        <taxon>Glomerellaceae</taxon>
        <taxon>Colletotrichum</taxon>
        <taxon>Colletotrichum gloeosporioides species complex</taxon>
    </lineage>
</organism>
<dbReference type="Pfam" id="PF26639">
    <property type="entry name" value="Het-6_barrel"/>
    <property type="match status" value="1"/>
</dbReference>
<keyword evidence="3" id="KW-1000">Mitochondrion outer membrane</keyword>
<keyword evidence="3" id="KW-0496">Mitochondrion</keyword>
<dbReference type="Pfam" id="PF17862">
    <property type="entry name" value="AAA_lid_3"/>
    <property type="match status" value="1"/>
</dbReference>
<feature type="domain" description="AAA+ ATPase" evidence="5">
    <location>
        <begin position="65"/>
        <end position="196"/>
    </location>
</feature>
<reference evidence="6" key="1">
    <citation type="submission" date="2023-01" db="EMBL/GenBank/DDBJ databases">
        <title>Colletotrichum chrysophilum M932 genome sequence.</title>
        <authorList>
            <person name="Baroncelli R."/>
        </authorList>
    </citation>
    <scope>NUCLEOTIDE SEQUENCE</scope>
    <source>
        <strain evidence="6">M932</strain>
    </source>
</reference>
<evidence type="ECO:0000256" key="4">
    <source>
        <dbReference type="ARBA" id="ARBA00022840"/>
    </source>
</evidence>
<accession>A0AAD9ED99</accession>
<dbReference type="Pfam" id="PF06985">
    <property type="entry name" value="HET"/>
    <property type="match status" value="1"/>
</dbReference>
<dbReference type="InterPro" id="IPR003959">
    <property type="entry name" value="ATPase_AAA_core"/>
</dbReference>
<evidence type="ECO:0000313" key="7">
    <source>
        <dbReference type="Proteomes" id="UP001243330"/>
    </source>
</evidence>
<feature type="domain" description="AAA+ ATPase" evidence="5">
    <location>
        <begin position="409"/>
        <end position="544"/>
    </location>
</feature>
<evidence type="ECO:0000259" key="5">
    <source>
        <dbReference type="SMART" id="SM00382"/>
    </source>
</evidence>
<proteinExistence type="predicted"/>
<dbReference type="InterPro" id="IPR003593">
    <property type="entry name" value="AAA+_ATPase"/>
</dbReference>
<dbReference type="SMART" id="SM00382">
    <property type="entry name" value="AAA"/>
    <property type="match status" value="2"/>
</dbReference>
<dbReference type="EMBL" id="JAQOWY010000357">
    <property type="protein sequence ID" value="KAK1843452.1"/>
    <property type="molecule type" value="Genomic_DNA"/>
</dbReference>
<gene>
    <name evidence="6" type="ORF">CCHR01_13906</name>
</gene>
<dbReference type="InterPro" id="IPR041569">
    <property type="entry name" value="AAA_lid_3"/>
</dbReference>
<dbReference type="PANTHER" id="PTHR45644:SF56">
    <property type="entry name" value="AAA ATPASE, PUTATIVE (AFU_ORTHOLOGUE AFUA_2G12920)-RELATED"/>
    <property type="match status" value="1"/>
</dbReference>
<dbReference type="GO" id="GO:0005741">
    <property type="term" value="C:mitochondrial outer membrane"/>
    <property type="evidence" value="ECO:0007669"/>
    <property type="project" value="UniProtKB-SubCell"/>
</dbReference>
<evidence type="ECO:0000313" key="6">
    <source>
        <dbReference type="EMBL" id="KAK1843452.1"/>
    </source>
</evidence>
<dbReference type="InterPro" id="IPR010730">
    <property type="entry name" value="HET"/>
</dbReference>
<keyword evidence="2" id="KW-0547">Nucleotide-binding</keyword>
<dbReference type="Proteomes" id="UP001243330">
    <property type="component" value="Unassembled WGS sequence"/>
</dbReference>
<dbReference type="InterPro" id="IPR051701">
    <property type="entry name" value="Mito_OM_Translocase_MSP1"/>
</dbReference>
<protein>
    <submittedName>
        <fullName evidence="6">AAA family ATPase</fullName>
    </submittedName>
</protein>
<keyword evidence="7" id="KW-1185">Reference proteome</keyword>
<evidence type="ECO:0000256" key="2">
    <source>
        <dbReference type="ARBA" id="ARBA00022741"/>
    </source>
</evidence>
<dbReference type="Gene3D" id="3.40.50.300">
    <property type="entry name" value="P-loop containing nucleotide triphosphate hydrolases"/>
    <property type="match status" value="2"/>
</dbReference>
<evidence type="ECO:0000256" key="1">
    <source>
        <dbReference type="ARBA" id="ARBA00004572"/>
    </source>
</evidence>
<dbReference type="Gene3D" id="1.10.8.60">
    <property type="match status" value="2"/>
</dbReference>
<dbReference type="PANTHER" id="PTHR45644">
    <property type="entry name" value="AAA ATPASE, PUTATIVE (AFU_ORTHOLOGUE AFUA_2G12920)-RELATED-RELATED"/>
    <property type="match status" value="1"/>
</dbReference>